<dbReference type="Gene3D" id="1.10.287.130">
    <property type="match status" value="1"/>
</dbReference>
<gene>
    <name evidence="11" type="ORF">HMPREF9943_00216</name>
</gene>
<dbReference type="CDD" id="cd00075">
    <property type="entry name" value="HATPase"/>
    <property type="match status" value="1"/>
</dbReference>
<dbReference type="SMART" id="SM00388">
    <property type="entry name" value="HisKA"/>
    <property type="match status" value="1"/>
</dbReference>
<accession>M2PPD8</accession>
<comment type="subcellular location">
    <subcellularLocation>
        <location evidence="2">Membrane</location>
    </subcellularLocation>
</comment>
<evidence type="ECO:0000313" key="11">
    <source>
        <dbReference type="EMBL" id="EMD17429.1"/>
    </source>
</evidence>
<proteinExistence type="predicted"/>
<dbReference type="Pfam" id="PF02518">
    <property type="entry name" value="HATPase_c"/>
    <property type="match status" value="1"/>
</dbReference>
<dbReference type="RefSeq" id="WP_004801229.1">
    <property type="nucleotide sequence ID" value="NZ_KB446646.1"/>
</dbReference>
<dbReference type="PANTHER" id="PTHR45453:SF1">
    <property type="entry name" value="PHOSPHATE REGULON SENSOR PROTEIN PHOR"/>
    <property type="match status" value="1"/>
</dbReference>
<dbReference type="PATRIC" id="fig|999415.3.peg.216"/>
<keyword evidence="5" id="KW-0808">Transferase</keyword>
<dbReference type="PROSITE" id="PS50109">
    <property type="entry name" value="HIS_KIN"/>
    <property type="match status" value="1"/>
</dbReference>
<dbReference type="GO" id="GO:0005886">
    <property type="term" value="C:plasma membrane"/>
    <property type="evidence" value="ECO:0007669"/>
    <property type="project" value="TreeGrafter"/>
</dbReference>
<name>M2PPD8_9FIRM</name>
<dbReference type="GO" id="GO:0004721">
    <property type="term" value="F:phosphoprotein phosphatase activity"/>
    <property type="evidence" value="ECO:0007669"/>
    <property type="project" value="TreeGrafter"/>
</dbReference>
<dbReference type="CDD" id="cd00082">
    <property type="entry name" value="HisKA"/>
    <property type="match status" value="1"/>
</dbReference>
<dbReference type="PRINTS" id="PR00344">
    <property type="entry name" value="BCTRLSENSOR"/>
</dbReference>
<dbReference type="InterPro" id="IPR005467">
    <property type="entry name" value="His_kinase_dom"/>
</dbReference>
<dbReference type="GO" id="GO:0016036">
    <property type="term" value="P:cellular response to phosphate starvation"/>
    <property type="evidence" value="ECO:0007669"/>
    <property type="project" value="TreeGrafter"/>
</dbReference>
<dbReference type="InterPro" id="IPR050351">
    <property type="entry name" value="BphY/WalK/GraS-like"/>
</dbReference>
<dbReference type="Gene3D" id="3.30.565.10">
    <property type="entry name" value="Histidine kinase-like ATPase, C-terminal domain"/>
    <property type="match status" value="1"/>
</dbReference>
<keyword evidence="7" id="KW-0902">Two-component regulatory system</keyword>
<organism evidence="11 12">
    <name type="scientific">Eggerthia catenaformis OT 569 = DSM 20559</name>
    <dbReference type="NCBI Taxonomy" id="999415"/>
    <lineage>
        <taxon>Bacteria</taxon>
        <taxon>Bacillati</taxon>
        <taxon>Bacillota</taxon>
        <taxon>Erysipelotrichia</taxon>
        <taxon>Erysipelotrichales</taxon>
        <taxon>Coprobacillaceae</taxon>
        <taxon>Eggerthia</taxon>
    </lineage>
</organism>
<dbReference type="Proteomes" id="UP000011758">
    <property type="component" value="Unassembled WGS sequence"/>
</dbReference>
<dbReference type="PANTHER" id="PTHR45453">
    <property type="entry name" value="PHOSPHATE REGULON SENSOR PROTEIN PHOR"/>
    <property type="match status" value="1"/>
</dbReference>
<protein>
    <recommendedName>
        <fullName evidence="3">histidine kinase</fullName>
        <ecNumber evidence="3">2.7.13.3</ecNumber>
    </recommendedName>
</protein>
<comment type="catalytic activity">
    <reaction evidence="1">
        <text>ATP + protein L-histidine = ADP + protein N-phospho-L-histidine.</text>
        <dbReference type="EC" id="2.7.13.3"/>
    </reaction>
</comment>
<evidence type="ECO:0000256" key="9">
    <source>
        <dbReference type="SAM" id="Phobius"/>
    </source>
</evidence>
<dbReference type="InterPro" id="IPR003661">
    <property type="entry name" value="HisK_dim/P_dom"/>
</dbReference>
<dbReference type="eggNOG" id="COG5002">
    <property type="taxonomic scope" value="Bacteria"/>
</dbReference>
<keyword evidence="12" id="KW-1185">Reference proteome</keyword>
<dbReference type="SMART" id="SM00387">
    <property type="entry name" value="HATPase_c"/>
    <property type="match status" value="1"/>
</dbReference>
<dbReference type="GO" id="GO:0000155">
    <property type="term" value="F:phosphorelay sensor kinase activity"/>
    <property type="evidence" value="ECO:0007669"/>
    <property type="project" value="InterPro"/>
</dbReference>
<dbReference type="SUPFAM" id="SSF55874">
    <property type="entry name" value="ATPase domain of HSP90 chaperone/DNA topoisomerase II/histidine kinase"/>
    <property type="match status" value="1"/>
</dbReference>
<dbReference type="EC" id="2.7.13.3" evidence="3"/>
<feature type="domain" description="Histidine kinase" evidence="10">
    <location>
        <begin position="344"/>
        <end position="560"/>
    </location>
</feature>
<dbReference type="EMBL" id="AGEJ01000005">
    <property type="protein sequence ID" value="EMD17429.1"/>
    <property type="molecule type" value="Genomic_DNA"/>
</dbReference>
<feature type="transmembrane region" description="Helical" evidence="9">
    <location>
        <begin position="154"/>
        <end position="174"/>
    </location>
</feature>
<comment type="caution">
    <text evidence="11">The sequence shown here is derived from an EMBL/GenBank/DDBJ whole genome shotgun (WGS) entry which is preliminary data.</text>
</comment>
<evidence type="ECO:0000256" key="3">
    <source>
        <dbReference type="ARBA" id="ARBA00012438"/>
    </source>
</evidence>
<evidence type="ECO:0000256" key="8">
    <source>
        <dbReference type="ARBA" id="ARBA00023136"/>
    </source>
</evidence>
<dbReference type="InterPro" id="IPR036097">
    <property type="entry name" value="HisK_dim/P_sf"/>
</dbReference>
<evidence type="ECO:0000256" key="7">
    <source>
        <dbReference type="ARBA" id="ARBA00023012"/>
    </source>
</evidence>
<dbReference type="AlphaFoldDB" id="M2PPD8"/>
<evidence type="ECO:0000313" key="12">
    <source>
        <dbReference type="Proteomes" id="UP000011758"/>
    </source>
</evidence>
<evidence type="ECO:0000256" key="4">
    <source>
        <dbReference type="ARBA" id="ARBA00022553"/>
    </source>
</evidence>
<dbReference type="FunFam" id="1.10.287.130:FF:000001">
    <property type="entry name" value="Two-component sensor histidine kinase"/>
    <property type="match status" value="1"/>
</dbReference>
<dbReference type="InterPro" id="IPR004358">
    <property type="entry name" value="Sig_transdc_His_kin-like_C"/>
</dbReference>
<evidence type="ECO:0000256" key="5">
    <source>
        <dbReference type="ARBA" id="ARBA00022679"/>
    </source>
</evidence>
<dbReference type="STRING" id="999415.HMPREF9943_00216"/>
<dbReference type="BioCyc" id="ECAT999415-HMP:GTTI-225-MONOMER"/>
<feature type="transmembrane region" description="Helical" evidence="9">
    <location>
        <begin position="6"/>
        <end position="28"/>
    </location>
</feature>
<dbReference type="Pfam" id="PF00512">
    <property type="entry name" value="HisKA"/>
    <property type="match status" value="1"/>
</dbReference>
<dbReference type="InterPro" id="IPR003594">
    <property type="entry name" value="HATPase_dom"/>
</dbReference>
<dbReference type="FunFam" id="3.30.565.10:FF:000006">
    <property type="entry name" value="Sensor histidine kinase WalK"/>
    <property type="match status" value="1"/>
</dbReference>
<dbReference type="OrthoDB" id="9813151at2"/>
<evidence type="ECO:0000259" key="10">
    <source>
        <dbReference type="PROSITE" id="PS50109"/>
    </source>
</evidence>
<dbReference type="InterPro" id="IPR036890">
    <property type="entry name" value="HATPase_C_sf"/>
</dbReference>
<dbReference type="SUPFAM" id="SSF47384">
    <property type="entry name" value="Homodimeric domain of signal transducing histidine kinase"/>
    <property type="match status" value="1"/>
</dbReference>
<keyword evidence="6" id="KW-0418">Kinase</keyword>
<evidence type="ECO:0000256" key="1">
    <source>
        <dbReference type="ARBA" id="ARBA00000085"/>
    </source>
</evidence>
<reference evidence="11 12" key="1">
    <citation type="submission" date="2013-02" db="EMBL/GenBank/DDBJ databases">
        <title>The Genome Sequence of Lactobacillus catenaformis F0143.</title>
        <authorList>
            <consortium name="The Broad Institute Genome Sequencing Platform"/>
            <person name="Earl A."/>
            <person name="Ward D."/>
            <person name="Feldgarden M."/>
            <person name="Gevers D."/>
            <person name="Izard J."/>
            <person name="Blanton J.M."/>
            <person name="Mathney J."/>
            <person name="Dewhirst F.E."/>
            <person name="Young S.K."/>
            <person name="Zeng Q."/>
            <person name="Gargeya S."/>
            <person name="Fitzgerald M."/>
            <person name="Haas B."/>
            <person name="Abouelleil A."/>
            <person name="Alvarado L."/>
            <person name="Arachchi H.M."/>
            <person name="Berlin A."/>
            <person name="Chapman S.B."/>
            <person name="Gearin G."/>
            <person name="Goldberg J."/>
            <person name="Griggs A."/>
            <person name="Gujja S."/>
            <person name="Hansen M."/>
            <person name="Heiman D."/>
            <person name="Howarth C."/>
            <person name="Larimer J."/>
            <person name="Lui A."/>
            <person name="MacDonald P.J.P."/>
            <person name="McCowen C."/>
            <person name="Montmayeur A."/>
            <person name="Murphy C."/>
            <person name="Neiman D."/>
            <person name="Pearson M."/>
            <person name="Priest M."/>
            <person name="Roberts A."/>
            <person name="Saif S."/>
            <person name="Shea T."/>
            <person name="Sisk P."/>
            <person name="Stolte C."/>
            <person name="Sykes S."/>
            <person name="Wortman J."/>
            <person name="Nusbaum C."/>
            <person name="Birren B."/>
        </authorList>
    </citation>
    <scope>NUCLEOTIDE SEQUENCE [LARGE SCALE GENOMIC DNA]</scope>
    <source>
        <strain evidence="11 12">OT 569</strain>
    </source>
</reference>
<evidence type="ECO:0000256" key="2">
    <source>
        <dbReference type="ARBA" id="ARBA00004370"/>
    </source>
</evidence>
<keyword evidence="9" id="KW-0812">Transmembrane</keyword>
<keyword evidence="9" id="KW-1133">Transmembrane helix</keyword>
<keyword evidence="4" id="KW-0597">Phosphoprotein</keyword>
<evidence type="ECO:0000256" key="6">
    <source>
        <dbReference type="ARBA" id="ARBA00022777"/>
    </source>
</evidence>
<keyword evidence="8 9" id="KW-0472">Membrane</keyword>
<sequence>MKKIILRHFITLLIISLTLTTILDLILISRQYLSETEQQMLYTLKLADYSIDYTKDLNKQISRINPLTYSKNTRLSIISKEGKVLADTYKKYISENHSSREEIKKCLKSKKHFGSSIRKSDTTNEQMLYTAYYNNGYILRIAVVYQGIAEYWPAIMPAFLISTIVSFVLSYILARLLSQRVSQPLYEISESLENMSDDYRFSLKQYDYEEYNTIVETIKNLSHRLRKANRAVQLGQAKVDAIIKQMNEGFILLDEKNMILSINRSAISILGPLKEKESIQEHIRDDVLIKAIDSKEEYERIELRIKGLIYRVYISKLPFGKALFFVDITAARTAAKIREEFFSSASHELKTPLTSIRGYSELLSAGVIKDHNKEKEILSKIQVQVTNMANLINDILMLSRLDNHDIAVEKIPLHMKAIISGILKDYEGLTLEDRIELIDHSEDIIYYGNTQQITTLISNLVSNAIKYNIKQGTVIVSCYREKNMMILSVKDTGIGIPEDSKDRVFERFYRVDKGRSRTKGGTGLGLAIVKHIVAYYQGTIEIFTKEHQGTEIIIKMPIMH</sequence>